<dbReference type="SUPFAM" id="SSF53335">
    <property type="entry name" value="S-adenosyl-L-methionine-dependent methyltransferases"/>
    <property type="match status" value="1"/>
</dbReference>
<dbReference type="RefSeq" id="WP_263738403.1">
    <property type="nucleotide sequence ID" value="NZ_JAOWKZ010000001.1"/>
</dbReference>
<dbReference type="CDD" id="cd02440">
    <property type="entry name" value="AdoMet_MTases"/>
    <property type="match status" value="1"/>
</dbReference>
<comment type="caution">
    <text evidence="3">The sequence shown here is derived from an EMBL/GenBank/DDBJ whole genome shotgun (WGS) entry which is preliminary data.</text>
</comment>
<keyword evidence="3" id="KW-0489">Methyltransferase</keyword>
<feature type="domain" description="Methyltransferase type 11" evidence="2">
    <location>
        <begin position="45"/>
        <end position="141"/>
    </location>
</feature>
<organism evidence="3 4">
    <name type="scientific">Albidovulum litorale</name>
    <dbReference type="NCBI Taxonomy" id="2984134"/>
    <lineage>
        <taxon>Bacteria</taxon>
        <taxon>Pseudomonadati</taxon>
        <taxon>Pseudomonadota</taxon>
        <taxon>Alphaproteobacteria</taxon>
        <taxon>Rhodobacterales</taxon>
        <taxon>Paracoccaceae</taxon>
        <taxon>Albidovulum</taxon>
    </lineage>
</organism>
<evidence type="ECO:0000313" key="3">
    <source>
        <dbReference type="EMBL" id="MCV2871219.1"/>
    </source>
</evidence>
<dbReference type="InterPro" id="IPR029063">
    <property type="entry name" value="SAM-dependent_MTases_sf"/>
</dbReference>
<keyword evidence="4" id="KW-1185">Reference proteome</keyword>
<reference evidence="3 4" key="1">
    <citation type="submission" date="2022-10" db="EMBL/GenBank/DDBJ databases">
        <title>Defluviimonas sp. nov., isolated from ocean surface sediments.</title>
        <authorList>
            <person name="He W."/>
            <person name="Wang L."/>
            <person name="Zhang D.-F."/>
        </authorList>
    </citation>
    <scope>NUCLEOTIDE SEQUENCE [LARGE SCALE GENOMIC DNA]</scope>
    <source>
        <strain evidence="3 4">WL0050</strain>
    </source>
</reference>
<evidence type="ECO:0000259" key="2">
    <source>
        <dbReference type="Pfam" id="PF08241"/>
    </source>
</evidence>
<dbReference type="Pfam" id="PF08241">
    <property type="entry name" value="Methyltransf_11"/>
    <property type="match status" value="1"/>
</dbReference>
<dbReference type="GO" id="GO:0008168">
    <property type="term" value="F:methyltransferase activity"/>
    <property type="evidence" value="ECO:0007669"/>
    <property type="project" value="UniProtKB-KW"/>
</dbReference>
<proteinExistence type="predicted"/>
<evidence type="ECO:0000256" key="1">
    <source>
        <dbReference type="ARBA" id="ARBA00022679"/>
    </source>
</evidence>
<dbReference type="Proteomes" id="UP001652564">
    <property type="component" value="Unassembled WGS sequence"/>
</dbReference>
<dbReference type="PANTHER" id="PTHR44068">
    <property type="entry name" value="ZGC:194242"/>
    <property type="match status" value="1"/>
</dbReference>
<keyword evidence="1" id="KW-0808">Transferase</keyword>
<dbReference type="Gene3D" id="3.40.50.150">
    <property type="entry name" value="Vaccinia Virus protein VP39"/>
    <property type="match status" value="1"/>
</dbReference>
<dbReference type="GO" id="GO:0032259">
    <property type="term" value="P:methylation"/>
    <property type="evidence" value="ECO:0007669"/>
    <property type="project" value="UniProtKB-KW"/>
</dbReference>
<dbReference type="EMBL" id="JAOWKZ010000001">
    <property type="protein sequence ID" value="MCV2871219.1"/>
    <property type="molecule type" value="Genomic_DNA"/>
</dbReference>
<accession>A0ABT2ZJB1</accession>
<gene>
    <name evidence="3" type="ORF">OEZ71_02800</name>
</gene>
<dbReference type="InterPro" id="IPR050447">
    <property type="entry name" value="Erg6_SMT_methyltransf"/>
</dbReference>
<dbReference type="InterPro" id="IPR013216">
    <property type="entry name" value="Methyltransf_11"/>
</dbReference>
<evidence type="ECO:0000313" key="4">
    <source>
        <dbReference type="Proteomes" id="UP001652564"/>
    </source>
</evidence>
<protein>
    <submittedName>
        <fullName evidence="3">Methyltransferase domain-containing protein</fullName>
    </submittedName>
</protein>
<dbReference type="PANTHER" id="PTHR44068:SF11">
    <property type="entry name" value="GERANYL DIPHOSPHATE 2-C-METHYLTRANSFERASE"/>
    <property type="match status" value="1"/>
</dbReference>
<sequence length="274" mass="30046">MNYGYAPADQAASPELLPDDEAERYPAQLYHAVASQVSLNGASVLDAGCGRGGGASHVHRYLGPAETVGCDLAHQAIAFCNRVHGGVDGLTFRQGDAMALPFPDDRFDAVVNVESAHCYPDRVGFFTEAFRVLRPGGEFLFTDFTPPRVAPGDERTRILAELAQVGFNLPKVTDITECIVRGLDRDDARRTREIRARFPLGTRSLARLWAGTKGSWIYRDFVEGRRAYLMYCATKPAVPEPVAEPVRHFSSTSTKLMEPEPALMTLCSTPAARR</sequence>
<name>A0ABT2ZJB1_9RHOB</name>